<proteinExistence type="predicted"/>
<reference evidence="1 2" key="1">
    <citation type="submission" date="2021-03" db="EMBL/GenBank/DDBJ databases">
        <authorList>
            <person name="King G.J."/>
            <person name="Bancroft I."/>
            <person name="Baten A."/>
            <person name="Bloomfield J."/>
            <person name="Borpatragohain P."/>
            <person name="He Z."/>
            <person name="Irish N."/>
            <person name="Irwin J."/>
            <person name="Liu K."/>
            <person name="Mauleon R.P."/>
            <person name="Moore J."/>
            <person name="Morris R."/>
            <person name="Ostergaard L."/>
            <person name="Wang B."/>
            <person name="Wells R."/>
        </authorList>
    </citation>
    <scope>NUCLEOTIDE SEQUENCE [LARGE SCALE GENOMIC DNA]</scope>
    <source>
        <strain evidence="1">R-o-18</strain>
        <tissue evidence="1">Leaf</tissue>
    </source>
</reference>
<name>A0ABQ7NXJ1_BRACM</name>
<evidence type="ECO:0000313" key="1">
    <source>
        <dbReference type="EMBL" id="KAG5415562.1"/>
    </source>
</evidence>
<dbReference type="EMBL" id="JADBGQ010000001">
    <property type="protein sequence ID" value="KAG5415562.1"/>
    <property type="molecule type" value="Genomic_DNA"/>
</dbReference>
<organism evidence="1 2">
    <name type="scientific">Brassica rapa subsp. trilocularis</name>
    <dbReference type="NCBI Taxonomy" id="1813537"/>
    <lineage>
        <taxon>Eukaryota</taxon>
        <taxon>Viridiplantae</taxon>
        <taxon>Streptophyta</taxon>
        <taxon>Embryophyta</taxon>
        <taxon>Tracheophyta</taxon>
        <taxon>Spermatophyta</taxon>
        <taxon>Magnoliopsida</taxon>
        <taxon>eudicotyledons</taxon>
        <taxon>Gunneridae</taxon>
        <taxon>Pentapetalae</taxon>
        <taxon>rosids</taxon>
        <taxon>malvids</taxon>
        <taxon>Brassicales</taxon>
        <taxon>Brassicaceae</taxon>
        <taxon>Brassiceae</taxon>
        <taxon>Brassica</taxon>
    </lineage>
</organism>
<comment type="caution">
    <text evidence="1">The sequence shown here is derived from an EMBL/GenBank/DDBJ whole genome shotgun (WGS) entry which is preliminary data.</text>
</comment>
<gene>
    <name evidence="1" type="primary">A01p043640.1_BraROA</name>
    <name evidence="1" type="ORF">IGI04_003129</name>
</gene>
<protein>
    <submittedName>
        <fullName evidence="1">Uncharacterized protein</fullName>
    </submittedName>
</protein>
<evidence type="ECO:0000313" key="2">
    <source>
        <dbReference type="Proteomes" id="UP000823674"/>
    </source>
</evidence>
<dbReference type="Proteomes" id="UP000823674">
    <property type="component" value="Chromosome A01"/>
</dbReference>
<keyword evidence="2" id="KW-1185">Reference proteome</keyword>
<accession>A0ABQ7NXJ1</accession>
<sequence>MQEFSLQLSRLRKLFSYHSTDSPETACSTFSPYRGYTEAVRSAWNRNGNAVPKKR</sequence>